<dbReference type="PANTHER" id="PTHR33734:SF22">
    <property type="entry name" value="MEMBRANE-BOUND LYTIC MUREIN TRANSGLYCOSYLASE D"/>
    <property type="match status" value="1"/>
</dbReference>
<keyword evidence="3" id="KW-0732">Signal</keyword>
<dbReference type="Pfam" id="PF01464">
    <property type="entry name" value="SLT"/>
    <property type="match status" value="1"/>
</dbReference>
<proteinExistence type="inferred from homology"/>
<accession>A0ABV0EBF7</accession>
<reference evidence="5 6" key="1">
    <citation type="submission" date="2024-02" db="EMBL/GenBank/DDBJ databases">
        <title>New thermophilic sulfur-oxidizing bacteria from a hot springs of the Uzon caldera (Kamchatka, Russia).</title>
        <authorList>
            <person name="Dukat A.M."/>
            <person name="Elcheninov A.G."/>
            <person name="Frolov E.N."/>
        </authorList>
    </citation>
    <scope>NUCLEOTIDE SEQUENCE [LARGE SCALE GENOMIC DNA]</scope>
    <source>
        <strain evidence="5 6">AK1</strain>
    </source>
</reference>
<protein>
    <submittedName>
        <fullName evidence="5">LysM peptidoglycan-binding domain-containing protein</fullName>
    </submittedName>
</protein>
<evidence type="ECO:0000313" key="5">
    <source>
        <dbReference type="EMBL" id="MEO1765990.1"/>
    </source>
</evidence>
<name>A0ABV0EBF7_9BURK</name>
<feature type="region of interest" description="Disordered" evidence="2">
    <location>
        <begin position="464"/>
        <end position="487"/>
    </location>
</feature>
<evidence type="ECO:0000256" key="2">
    <source>
        <dbReference type="SAM" id="MobiDB-lite"/>
    </source>
</evidence>
<dbReference type="SUPFAM" id="SSF54106">
    <property type="entry name" value="LysM domain"/>
    <property type="match status" value="3"/>
</dbReference>
<evidence type="ECO:0000256" key="1">
    <source>
        <dbReference type="ARBA" id="ARBA00007734"/>
    </source>
</evidence>
<keyword evidence="6" id="KW-1185">Reference proteome</keyword>
<feature type="domain" description="LysM" evidence="4">
    <location>
        <begin position="419"/>
        <end position="462"/>
    </location>
</feature>
<dbReference type="Gene3D" id="1.10.530.10">
    <property type="match status" value="1"/>
</dbReference>
<dbReference type="Proteomes" id="UP001482231">
    <property type="component" value="Unassembled WGS sequence"/>
</dbReference>
<dbReference type="CDD" id="cd00118">
    <property type="entry name" value="LysM"/>
    <property type="match status" value="3"/>
</dbReference>
<dbReference type="Pfam" id="PF01476">
    <property type="entry name" value="LysM"/>
    <property type="match status" value="3"/>
</dbReference>
<feature type="domain" description="LysM" evidence="4">
    <location>
        <begin position="352"/>
        <end position="397"/>
    </location>
</feature>
<sequence length="542" mass="60356">MRNGPHRRTQLATLLIAAGLLASPLHAADEALRLAQVSGMTLPETADASDEAPSIISIESAPDGIEPLLKAIDEQGDPRTDLWARLRAGFALPELDTPLVAENEAWYAERPDYVARMLERSRRYLFYIVEEVERRGMPTEIALLPMIESAFNPHALSRAKAAGIWQFMPATGRTFGLQQNWWVDERRDVLAATRAALDYLQKLYAMFGDWHLALAAYNWGEGNLSRAIARNQAQGLPTDYVNLRMPVETANYVPRLLAVKHLVERPQDFSARLGPLPNSPYFAQITLTRHMDVALAARLAEIPLTEFLSLNPHYNRPVIRAQEPTTLLLPVDKAEVFARNLEGHQQPLVSWRTYQAGKGEHLEAIARRYGISPTRLREVNGLGPTVRKLGRGQLLLVPGTASTPLQAPQTTAKAETSRLSHTVRRGETLAAIARRHGVSVAELKSWNRLASSHLTPNQKLLVSPPQAHTEQARRDGRTQVAAAKSAKRGPLRYTVKRGDTLYGIAQRFDVQVDDLRRWNKLGRSTQLRPGDTLLLARADHSG</sequence>
<feature type="signal peptide" evidence="3">
    <location>
        <begin position="1"/>
        <end position="27"/>
    </location>
</feature>
<dbReference type="InterPro" id="IPR008258">
    <property type="entry name" value="Transglycosylase_SLT_dom_1"/>
</dbReference>
<dbReference type="PANTHER" id="PTHR33734">
    <property type="entry name" value="LYSM DOMAIN-CONTAINING GPI-ANCHORED PROTEIN 2"/>
    <property type="match status" value="1"/>
</dbReference>
<feature type="chain" id="PRO_5046356504" evidence="3">
    <location>
        <begin position="28"/>
        <end position="542"/>
    </location>
</feature>
<dbReference type="RefSeq" id="WP_347306625.1">
    <property type="nucleotide sequence ID" value="NZ_JBAJEX010000001.1"/>
</dbReference>
<dbReference type="InterPro" id="IPR023346">
    <property type="entry name" value="Lysozyme-like_dom_sf"/>
</dbReference>
<comment type="similarity">
    <text evidence="1">Belongs to the transglycosylase Slt family.</text>
</comment>
<dbReference type="SMART" id="SM00257">
    <property type="entry name" value="LysM"/>
    <property type="match status" value="3"/>
</dbReference>
<dbReference type="PROSITE" id="PS51782">
    <property type="entry name" value="LYSM"/>
    <property type="match status" value="3"/>
</dbReference>
<gene>
    <name evidence="5" type="ORF">V6E02_02000</name>
</gene>
<organism evidence="5 6">
    <name type="scientific">Thiobacter aerophilum</name>
    <dbReference type="NCBI Taxonomy" id="3121275"/>
    <lineage>
        <taxon>Bacteria</taxon>
        <taxon>Pseudomonadati</taxon>
        <taxon>Pseudomonadota</taxon>
        <taxon>Betaproteobacteria</taxon>
        <taxon>Burkholderiales</taxon>
        <taxon>Thiobacteraceae</taxon>
        <taxon>Thiobacter</taxon>
    </lineage>
</organism>
<evidence type="ECO:0000313" key="6">
    <source>
        <dbReference type="Proteomes" id="UP001482231"/>
    </source>
</evidence>
<dbReference type="InterPro" id="IPR018392">
    <property type="entry name" value="LysM"/>
</dbReference>
<dbReference type="Gene3D" id="3.10.350.10">
    <property type="entry name" value="LysM domain"/>
    <property type="match status" value="3"/>
</dbReference>
<evidence type="ECO:0000259" key="4">
    <source>
        <dbReference type="PROSITE" id="PS51782"/>
    </source>
</evidence>
<dbReference type="SUPFAM" id="SSF53955">
    <property type="entry name" value="Lysozyme-like"/>
    <property type="match status" value="1"/>
</dbReference>
<dbReference type="CDD" id="cd16894">
    <property type="entry name" value="MltD-like"/>
    <property type="match status" value="1"/>
</dbReference>
<dbReference type="EMBL" id="JBAJEX010000001">
    <property type="protein sequence ID" value="MEO1765990.1"/>
    <property type="molecule type" value="Genomic_DNA"/>
</dbReference>
<dbReference type="InterPro" id="IPR036779">
    <property type="entry name" value="LysM_dom_sf"/>
</dbReference>
<feature type="domain" description="LysM" evidence="4">
    <location>
        <begin position="491"/>
        <end position="535"/>
    </location>
</feature>
<dbReference type="InterPro" id="IPR000189">
    <property type="entry name" value="Transglyc_AS"/>
</dbReference>
<evidence type="ECO:0000256" key="3">
    <source>
        <dbReference type="SAM" id="SignalP"/>
    </source>
</evidence>
<dbReference type="PROSITE" id="PS00922">
    <property type="entry name" value="TRANSGLYCOSYLASE"/>
    <property type="match status" value="1"/>
</dbReference>
<comment type="caution">
    <text evidence="5">The sequence shown here is derived from an EMBL/GenBank/DDBJ whole genome shotgun (WGS) entry which is preliminary data.</text>
</comment>